<sequence>MSPFALSCLAIISVLSSAIAFIAVASLWFVSYKLIARKDGSAAALSQKISSISASEGLPTWLCYLALPFTAWSLEQLSQERRLRRLADPLRLYKAALTIQNWWRPMNDRRRMREAEVAIAAHWRGYQARQEAQRRLTAIVKIQSFGRRVVAMNEAAARWRDYLKGQMADGREDKDIRAEINGKSSRLIMRANRPCRLTGQTLVMTAALYDKPHTLEALLGTIGADELRERDVFGWTCLHYAVEAASLRCCEVIITTEKEAGVDPLESALYARTCTKLRLTPIDLADKYQSQWGDPRPAVIGPALRTYGEELARRQGSSDGTDTSIDIDSTRQTSSESSTERIDAKLGMSVTADASIREEIARYIRESNNKCRYRLHHLGLERQYWRRSHRLCEIEEALGCRALLDIGKRIDRAEMASLNRPGWMTSPVKQKPTYSEIRAMSRPVTAGDILERHVAAGLLRTSRSQEARRCGSIRPTTAAVADVIQSIAAQRLHRRRGQQPGGGGINLDKFGEEVLRDLTEYGYEIVALEMTSSDEEDLPAPASTAKRKALENITEEEEEVTETAYTAATAACKEWMWSRKAWTRMVFRAWASETRRARAVAEEEAYRDQSAAMAEERHNRLLEKFGIFFLRTEASRVTQVLLHAWRDVTRTVRLEEELKQSATLQEAMIEREIRRRVALATWGVSFILRSNESLQRGMQADAFYHWRAHVKTVSLDRLELAVERKHNSIREWGDKYFAAMKEGVKTVLKNEALIRVSFRGWKREVDVVKWYEEMAAHHQARLSQTEARLEQQLDALSSRFAEVTTSVWLVHVALLAWRDLVREEAFKRHKDKLEESNLDLQLMAQEARLALADGFFDRAEQGRTDLLKKEAFSAWKTAALLLGVQQRELDLRRQLSVSQKSIAFLMVDQSSRQTDMYLLSNVLREWFHTASREAIVRQLEHSKSSELGEVAAEAERLLLRMTRAAETITAEYHRVSVCSVNFNQWHLNARRGVRERASDAAIEEKSAADKKGNTLIVENDKLKREADSLQREVERLRELLGTTSDDGQDDSQHTSDTSSAVEDAKPSRVTWEDTDTKDPEVNGSKTALGWRPRGNPPSQNAIERLDPYDAEERLNDGEYFMEKSQVKCLPRRRLFFCVRDIDDYQCYLEVFENATLRRLRASYSLEEICNANFDWPKREITIDSNVDSSSSVMKSFKKKTLTGMSEEFFLSLVKIVRESVSRRNYFKKKGYESRLSRAIGSLDTDALQRGSTMPRKSTVFLAPPVKRGTSTLSSDVAKRLTPTPRLSRAAPSLLAGDSFDSPITAEVERQESIADRRVSAADEDEPTGGRSRDGSMWKSVMFTDAEECLLLAILLPRSSVASSYQHLYPDTPSRASVSHQCVRYAPIQELTVSEASAVFYSASLWNKSPELPAMVPTGLILYSSTNPFSYEPSVVEFEQFLAGSFPDIRFYRVNLVRATQAELLQLDWITVPRVIVLAASPELEDKAIALSIDPPFDADRGVARIASVTGLQPATTSHFYRSKPLYAEDNNVKLRLDRSVLSFRDWTGLAVLATMSLQQAFARHRRAVTMIAIAAVAIGLSVYLFRDETDEERKEDSRKKAALPPGKRPFHPTTEWQKVEADQVCPAGLDFRMDVTTGESFARLPSS</sequence>
<feature type="compositionally biased region" description="Basic and acidic residues" evidence="1">
    <location>
        <begin position="1062"/>
        <end position="1080"/>
    </location>
</feature>
<feature type="region of interest" description="Disordered" evidence="1">
    <location>
        <begin position="1311"/>
        <end position="1333"/>
    </location>
</feature>
<feature type="compositionally biased region" description="Basic and acidic residues" evidence="1">
    <location>
        <begin position="1311"/>
        <end position="1320"/>
    </location>
</feature>
<dbReference type="PROSITE" id="PS50096">
    <property type="entry name" value="IQ"/>
    <property type="match status" value="1"/>
</dbReference>
<organism evidence="3 4">
    <name type="scientific">Perkinsus chesapeaki</name>
    <name type="common">Clam parasite</name>
    <name type="synonym">Perkinsus andrewsi</name>
    <dbReference type="NCBI Taxonomy" id="330153"/>
    <lineage>
        <taxon>Eukaryota</taxon>
        <taxon>Sar</taxon>
        <taxon>Alveolata</taxon>
        <taxon>Perkinsozoa</taxon>
        <taxon>Perkinsea</taxon>
        <taxon>Perkinsida</taxon>
        <taxon>Perkinsidae</taxon>
        <taxon>Perkinsus</taxon>
    </lineage>
</organism>
<evidence type="ECO:0000256" key="1">
    <source>
        <dbReference type="SAM" id="MobiDB-lite"/>
    </source>
</evidence>
<comment type="caution">
    <text evidence="3">The sequence shown here is derived from an EMBL/GenBank/DDBJ whole genome shotgun (WGS) entry which is preliminary data.</text>
</comment>
<name>A0A7J6M9Q3_PERCH</name>
<evidence type="ECO:0000256" key="2">
    <source>
        <dbReference type="SAM" id="Phobius"/>
    </source>
</evidence>
<accession>A0A7J6M9Q3</accession>
<reference evidence="3 4" key="1">
    <citation type="submission" date="2020-04" db="EMBL/GenBank/DDBJ databases">
        <title>Perkinsus chesapeaki whole genome sequence.</title>
        <authorList>
            <person name="Bogema D.R."/>
        </authorList>
    </citation>
    <scope>NUCLEOTIDE SEQUENCE [LARGE SCALE GENOMIC DNA]</scope>
    <source>
        <strain evidence="3">ATCC PRA-425</strain>
    </source>
</reference>
<dbReference type="SUPFAM" id="SSF48403">
    <property type="entry name" value="Ankyrin repeat"/>
    <property type="match status" value="1"/>
</dbReference>
<feature type="region of interest" description="Disordered" evidence="1">
    <location>
        <begin position="1594"/>
        <end position="1617"/>
    </location>
</feature>
<feature type="transmembrane region" description="Helical" evidence="2">
    <location>
        <begin position="1567"/>
        <end position="1585"/>
    </location>
</feature>
<proteinExistence type="predicted"/>
<evidence type="ECO:0000313" key="4">
    <source>
        <dbReference type="Proteomes" id="UP000591131"/>
    </source>
</evidence>
<feature type="region of interest" description="Disordered" evidence="1">
    <location>
        <begin position="312"/>
        <end position="343"/>
    </location>
</feature>
<dbReference type="OrthoDB" id="10368279at2759"/>
<feature type="region of interest" description="Disordered" evidence="1">
    <location>
        <begin position="1039"/>
        <end position="1106"/>
    </location>
</feature>
<keyword evidence="2" id="KW-0472">Membrane</keyword>
<keyword evidence="4" id="KW-1185">Reference proteome</keyword>
<protein>
    <submittedName>
        <fullName evidence="3">Uncharacterized protein</fullName>
    </submittedName>
</protein>
<dbReference type="EMBL" id="JAAPAO010000194">
    <property type="protein sequence ID" value="KAF4668259.1"/>
    <property type="molecule type" value="Genomic_DNA"/>
</dbReference>
<dbReference type="Gene3D" id="1.20.5.190">
    <property type="match status" value="1"/>
</dbReference>
<dbReference type="InterPro" id="IPR036770">
    <property type="entry name" value="Ankyrin_rpt-contain_sf"/>
</dbReference>
<feature type="compositionally biased region" description="Low complexity" evidence="1">
    <location>
        <begin position="315"/>
        <end position="337"/>
    </location>
</feature>
<dbReference type="Proteomes" id="UP000591131">
    <property type="component" value="Unassembled WGS sequence"/>
</dbReference>
<evidence type="ECO:0000313" key="3">
    <source>
        <dbReference type="EMBL" id="KAF4668259.1"/>
    </source>
</evidence>
<keyword evidence="2" id="KW-0812">Transmembrane</keyword>
<dbReference type="Gene3D" id="1.25.40.20">
    <property type="entry name" value="Ankyrin repeat-containing domain"/>
    <property type="match status" value="1"/>
</dbReference>
<keyword evidence="2" id="KW-1133">Transmembrane helix</keyword>
<gene>
    <name evidence="3" type="ORF">FOL47_003114</name>
</gene>